<feature type="region of interest" description="Disordered" evidence="1">
    <location>
        <begin position="88"/>
        <end position="126"/>
    </location>
</feature>
<protein>
    <submittedName>
        <fullName evidence="2">(apollo) hypothetical protein</fullName>
    </submittedName>
</protein>
<comment type="caution">
    <text evidence="2">The sequence shown here is derived from an EMBL/GenBank/DDBJ whole genome shotgun (WGS) entry which is preliminary data.</text>
</comment>
<evidence type="ECO:0000256" key="1">
    <source>
        <dbReference type="SAM" id="MobiDB-lite"/>
    </source>
</evidence>
<dbReference type="Proteomes" id="UP000691718">
    <property type="component" value="Unassembled WGS sequence"/>
</dbReference>
<keyword evidence="3" id="KW-1185">Reference proteome</keyword>
<sequence>MFTRASKMSRRLLCTTENADALETLEEVEDIQGIDVYTDPPCNGEISDGDSGKEDYCDFDRLNRHQLLAPAELVIHTSKDDQHVEIEAIDPEISSPTPAKTRRMPKKSQPAVTISTNEQLRQPTTS</sequence>
<gene>
    <name evidence="2" type="ORF">PAPOLLO_LOCUS6475</name>
</gene>
<evidence type="ECO:0000313" key="3">
    <source>
        <dbReference type="Proteomes" id="UP000691718"/>
    </source>
</evidence>
<accession>A0A8S3WID0</accession>
<dbReference type="AlphaFoldDB" id="A0A8S3WID0"/>
<organism evidence="2 3">
    <name type="scientific">Parnassius apollo</name>
    <name type="common">Apollo butterfly</name>
    <name type="synonym">Papilio apollo</name>
    <dbReference type="NCBI Taxonomy" id="110799"/>
    <lineage>
        <taxon>Eukaryota</taxon>
        <taxon>Metazoa</taxon>
        <taxon>Ecdysozoa</taxon>
        <taxon>Arthropoda</taxon>
        <taxon>Hexapoda</taxon>
        <taxon>Insecta</taxon>
        <taxon>Pterygota</taxon>
        <taxon>Neoptera</taxon>
        <taxon>Endopterygota</taxon>
        <taxon>Lepidoptera</taxon>
        <taxon>Glossata</taxon>
        <taxon>Ditrysia</taxon>
        <taxon>Papilionoidea</taxon>
        <taxon>Papilionidae</taxon>
        <taxon>Parnassiinae</taxon>
        <taxon>Parnassini</taxon>
        <taxon>Parnassius</taxon>
        <taxon>Parnassius</taxon>
    </lineage>
</organism>
<dbReference type="OrthoDB" id="7471041at2759"/>
<proteinExistence type="predicted"/>
<feature type="compositionally biased region" description="Polar residues" evidence="1">
    <location>
        <begin position="110"/>
        <end position="126"/>
    </location>
</feature>
<dbReference type="EMBL" id="CAJQZP010000419">
    <property type="protein sequence ID" value="CAG4960951.1"/>
    <property type="molecule type" value="Genomic_DNA"/>
</dbReference>
<evidence type="ECO:0000313" key="2">
    <source>
        <dbReference type="EMBL" id="CAG4960951.1"/>
    </source>
</evidence>
<name>A0A8S3WID0_PARAO</name>
<reference evidence="2" key="1">
    <citation type="submission" date="2021-04" db="EMBL/GenBank/DDBJ databases">
        <authorList>
            <person name="Tunstrom K."/>
        </authorList>
    </citation>
    <scope>NUCLEOTIDE SEQUENCE</scope>
</reference>